<dbReference type="AlphaFoldDB" id="D1C5H1"/>
<dbReference type="FunFam" id="3.40.50.720:FF:000084">
    <property type="entry name" value="Short-chain dehydrogenase reductase"/>
    <property type="match status" value="1"/>
</dbReference>
<dbReference type="RefSeq" id="WP_012870536.1">
    <property type="nucleotide sequence ID" value="NC_013523.1"/>
</dbReference>
<accession>D1C5H1</accession>
<dbReference type="PRINTS" id="PR00080">
    <property type="entry name" value="SDRFAMILY"/>
</dbReference>
<sequence length="252" mass="26171">MSLDGPTGIDLRGKVALVTGAGSGLGAATARAFAREGCAVACLDINVEAAANVAREIAAADIESLPLGCDVSDADAAAHAVGQVVARFGRLDVLVNCAAVDHTLAAEEMSVAQWDQVIGVNLRGPFLFSRLAFPVMKRQGGGHIVNVASTAATRAWANAAAYHASKWGLIGFSRGLGVEGRPHGIRVTAVIPGGMRTHFFDRFIEQGIPMPDEANLQDPAVVAATIVFAVKIPPESALQEVIVTPLTETSWP</sequence>
<dbReference type="Pfam" id="PF00106">
    <property type="entry name" value="adh_short"/>
    <property type="match status" value="1"/>
</dbReference>
<gene>
    <name evidence="4" type="ordered locus">Sthe_0048</name>
</gene>
<dbReference type="InterPro" id="IPR036291">
    <property type="entry name" value="NAD(P)-bd_dom_sf"/>
</dbReference>
<name>D1C5H1_SPHTD</name>
<dbReference type="CDD" id="cd05233">
    <property type="entry name" value="SDR_c"/>
    <property type="match status" value="1"/>
</dbReference>
<dbReference type="InterPro" id="IPR002347">
    <property type="entry name" value="SDR_fam"/>
</dbReference>
<dbReference type="InParanoid" id="D1C5H1"/>
<protein>
    <submittedName>
        <fullName evidence="4">Short-chain dehydrogenase/reductase SDR</fullName>
    </submittedName>
</protein>
<evidence type="ECO:0000256" key="1">
    <source>
        <dbReference type="ARBA" id="ARBA00006484"/>
    </source>
</evidence>
<evidence type="ECO:0000256" key="3">
    <source>
        <dbReference type="RuleBase" id="RU000363"/>
    </source>
</evidence>
<keyword evidence="2" id="KW-0560">Oxidoreductase</keyword>
<reference evidence="5" key="1">
    <citation type="submission" date="2009-11" db="EMBL/GenBank/DDBJ databases">
        <title>The complete chromosome 1 of Sphaerobacter thermophilus DSM 20745.</title>
        <authorList>
            <person name="Lucas S."/>
            <person name="Copeland A."/>
            <person name="Lapidus A."/>
            <person name="Glavina del Rio T."/>
            <person name="Dalin E."/>
            <person name="Tice H."/>
            <person name="Bruce D."/>
            <person name="Goodwin L."/>
            <person name="Pitluck S."/>
            <person name="Kyrpides N."/>
            <person name="Mavromatis K."/>
            <person name="Ivanova N."/>
            <person name="Mikhailova N."/>
            <person name="LaButti K.M."/>
            <person name="Clum A."/>
            <person name="Sun H.I."/>
            <person name="Brettin T."/>
            <person name="Detter J.C."/>
            <person name="Han C."/>
            <person name="Larimer F."/>
            <person name="Land M."/>
            <person name="Hauser L."/>
            <person name="Markowitz V."/>
            <person name="Cheng J.F."/>
            <person name="Hugenholtz P."/>
            <person name="Woyke T."/>
            <person name="Wu D."/>
            <person name="Steenblock K."/>
            <person name="Schneider S."/>
            <person name="Pukall R."/>
            <person name="Goeker M."/>
            <person name="Klenk H.P."/>
            <person name="Eisen J.A."/>
        </authorList>
    </citation>
    <scope>NUCLEOTIDE SEQUENCE [LARGE SCALE GENOMIC DNA]</scope>
    <source>
        <strain evidence="5">ATCC 49802 / DSM 20745 / S 6022</strain>
    </source>
</reference>
<dbReference type="SUPFAM" id="SSF51735">
    <property type="entry name" value="NAD(P)-binding Rossmann-fold domains"/>
    <property type="match status" value="1"/>
</dbReference>
<evidence type="ECO:0000256" key="2">
    <source>
        <dbReference type="ARBA" id="ARBA00023002"/>
    </source>
</evidence>
<organism evidence="4 5">
    <name type="scientific">Sphaerobacter thermophilus (strain ATCC 49802 / DSM 20745 / KCCM 41009 / NCIMB 13125 / S 6022)</name>
    <dbReference type="NCBI Taxonomy" id="479434"/>
    <lineage>
        <taxon>Bacteria</taxon>
        <taxon>Pseudomonadati</taxon>
        <taxon>Thermomicrobiota</taxon>
        <taxon>Thermomicrobia</taxon>
        <taxon>Sphaerobacterales</taxon>
        <taxon>Sphaerobacterineae</taxon>
        <taxon>Sphaerobacteraceae</taxon>
        <taxon>Sphaerobacter</taxon>
    </lineage>
</organism>
<dbReference type="EMBL" id="CP001823">
    <property type="protein sequence ID" value="ACZ37487.1"/>
    <property type="molecule type" value="Genomic_DNA"/>
</dbReference>
<dbReference type="STRING" id="479434.Sthe_0048"/>
<evidence type="ECO:0000313" key="4">
    <source>
        <dbReference type="EMBL" id="ACZ37487.1"/>
    </source>
</evidence>
<dbReference type="Gene3D" id="3.40.50.720">
    <property type="entry name" value="NAD(P)-binding Rossmann-like Domain"/>
    <property type="match status" value="1"/>
</dbReference>
<dbReference type="PANTHER" id="PTHR42760:SF133">
    <property type="entry name" value="3-OXOACYL-[ACYL-CARRIER-PROTEIN] REDUCTASE"/>
    <property type="match status" value="1"/>
</dbReference>
<proteinExistence type="inferred from homology"/>
<dbReference type="PRINTS" id="PR00081">
    <property type="entry name" value="GDHRDH"/>
</dbReference>
<reference evidence="4 5" key="2">
    <citation type="journal article" date="2010" name="Stand. Genomic Sci.">
        <title>Complete genome sequence of Desulfohalobium retbaense type strain (HR(100)).</title>
        <authorList>
            <person name="Spring S."/>
            <person name="Nolan M."/>
            <person name="Lapidus A."/>
            <person name="Glavina Del Rio T."/>
            <person name="Copeland A."/>
            <person name="Tice H."/>
            <person name="Cheng J.F."/>
            <person name="Lucas S."/>
            <person name="Land M."/>
            <person name="Chen F."/>
            <person name="Bruce D."/>
            <person name="Goodwin L."/>
            <person name="Pitluck S."/>
            <person name="Ivanova N."/>
            <person name="Mavromatis K."/>
            <person name="Mikhailova N."/>
            <person name="Pati A."/>
            <person name="Chen A."/>
            <person name="Palaniappan K."/>
            <person name="Hauser L."/>
            <person name="Chang Y.J."/>
            <person name="Jeffries C.D."/>
            <person name="Munk C."/>
            <person name="Kiss H."/>
            <person name="Chain P."/>
            <person name="Han C."/>
            <person name="Brettin T."/>
            <person name="Detter J.C."/>
            <person name="Schuler E."/>
            <person name="Goker M."/>
            <person name="Rohde M."/>
            <person name="Bristow J."/>
            <person name="Eisen J.A."/>
            <person name="Markowitz V."/>
            <person name="Hugenholtz P."/>
            <person name="Kyrpides N.C."/>
            <person name="Klenk H.P."/>
        </authorList>
    </citation>
    <scope>NUCLEOTIDE SEQUENCE [LARGE SCALE GENOMIC DNA]</scope>
    <source>
        <strain evidence="5">ATCC 49802 / DSM 20745 / S 6022</strain>
    </source>
</reference>
<dbReference type="HOGENOM" id="CLU_010194_2_10_0"/>
<dbReference type="eggNOG" id="COG1028">
    <property type="taxonomic scope" value="Bacteria"/>
</dbReference>
<evidence type="ECO:0000313" key="5">
    <source>
        <dbReference type="Proteomes" id="UP000002027"/>
    </source>
</evidence>
<dbReference type="KEGG" id="sti:Sthe_0048"/>
<dbReference type="PANTHER" id="PTHR42760">
    <property type="entry name" value="SHORT-CHAIN DEHYDROGENASES/REDUCTASES FAMILY MEMBER"/>
    <property type="match status" value="1"/>
</dbReference>
<dbReference type="OrthoDB" id="9775296at2"/>
<comment type="similarity">
    <text evidence="1 3">Belongs to the short-chain dehydrogenases/reductases (SDR) family.</text>
</comment>
<dbReference type="Proteomes" id="UP000002027">
    <property type="component" value="Chromosome 1"/>
</dbReference>
<dbReference type="GO" id="GO:0016616">
    <property type="term" value="F:oxidoreductase activity, acting on the CH-OH group of donors, NAD or NADP as acceptor"/>
    <property type="evidence" value="ECO:0007669"/>
    <property type="project" value="TreeGrafter"/>
</dbReference>
<keyword evidence="5" id="KW-1185">Reference proteome</keyword>